<dbReference type="STRING" id="488538.SAR116_1892"/>
<dbReference type="KEGG" id="apb:SAR116_1892"/>
<dbReference type="HOGENOM" id="CLU_011276_2_1_5"/>
<dbReference type="NCBIfam" id="TIGR01470">
    <property type="entry name" value="cysG_Nterm"/>
    <property type="match status" value="1"/>
</dbReference>
<evidence type="ECO:0000313" key="9">
    <source>
        <dbReference type="EMBL" id="ADE40135.1"/>
    </source>
</evidence>
<accession>D5BMU2</accession>
<proteinExistence type="predicted"/>
<dbReference type="GO" id="GO:0043115">
    <property type="term" value="F:precorrin-2 dehydrogenase activity"/>
    <property type="evidence" value="ECO:0007669"/>
    <property type="project" value="UniProtKB-EC"/>
</dbReference>
<comment type="pathway">
    <text evidence="1">Porphyrin-containing compound metabolism; siroheme biosynthesis; sirohydrochlorin from precorrin-2: step 1/1.</text>
</comment>
<evidence type="ECO:0000256" key="4">
    <source>
        <dbReference type="ARBA" id="ARBA00023027"/>
    </source>
</evidence>
<dbReference type="PANTHER" id="PTHR35330:SF1">
    <property type="entry name" value="SIROHEME BIOSYNTHESIS PROTEIN MET8"/>
    <property type="match status" value="1"/>
</dbReference>
<dbReference type="UniPathway" id="UPA00262">
    <property type="reaction ID" value="UER00222"/>
</dbReference>
<dbReference type="Proteomes" id="UP000007460">
    <property type="component" value="Chromosome"/>
</dbReference>
<dbReference type="InterPro" id="IPR014777">
    <property type="entry name" value="4pyrrole_Mease_sub1"/>
</dbReference>
<dbReference type="InterPro" id="IPR028161">
    <property type="entry name" value="Met8-like"/>
</dbReference>
<keyword evidence="9" id="KW-0456">Lyase</keyword>
<evidence type="ECO:0000256" key="6">
    <source>
        <dbReference type="ARBA" id="ARBA00047561"/>
    </source>
</evidence>
<dbReference type="Gene3D" id="3.40.1010.10">
    <property type="entry name" value="Cobalt-precorrin-4 Transmethylase, Domain 1"/>
    <property type="match status" value="1"/>
</dbReference>
<dbReference type="SUPFAM" id="SSF53790">
    <property type="entry name" value="Tetrapyrrole methylase"/>
    <property type="match status" value="1"/>
</dbReference>
<evidence type="ECO:0000313" key="10">
    <source>
        <dbReference type="Proteomes" id="UP000007460"/>
    </source>
</evidence>
<protein>
    <recommendedName>
        <fullName evidence="2">precorrin-2 dehydrogenase</fullName>
        <ecNumber evidence="2">1.3.1.76</ecNumber>
    </recommendedName>
</protein>
<keyword evidence="9" id="KW-0489">Methyltransferase</keyword>
<dbReference type="GO" id="GO:0032259">
    <property type="term" value="P:methylation"/>
    <property type="evidence" value="ECO:0007669"/>
    <property type="project" value="UniProtKB-KW"/>
</dbReference>
<evidence type="ECO:0000256" key="2">
    <source>
        <dbReference type="ARBA" id="ARBA00012400"/>
    </source>
</evidence>
<sequence>MASYFPIFVDVQSVSPLVIGDSDVLTSKIRLLSKMAPIIDVVSSSSSVVETLASADQINVLAGVTAHDDAVLSMMAGRPLVIIETGDPARNKVLAQHARSLGVPVNVPDTISLCSFFLGSIVDRSPVIVAISTSGLAPVLAQHIRARIEDMLAPATGRLAHYLFRLRDRMKHFPHAMRRGLQHQILKGQIAQYVMAGKATVADNAIMHMLGNVSSSQDRSHAEKVRIQIVDAGAGAKGLLSLDAAEAIRHADSIFYDHLVLDEVLDLARREAKLTLCQIVHYANGQLKGGQHKDDMSMASLLGKLKAASKTNDRIVYLAGGDPRHTRTADFMLKALGDHGLAGQHITSAATPRAPSYTAPRPAINASDIVQLGVINNPNNDLREGA</sequence>
<dbReference type="InterPro" id="IPR036291">
    <property type="entry name" value="NAD(P)-bd_dom_sf"/>
</dbReference>
<dbReference type="eggNOG" id="COG0007">
    <property type="taxonomic scope" value="Bacteria"/>
</dbReference>
<dbReference type="GO" id="GO:0004325">
    <property type="term" value="F:ferrochelatase activity"/>
    <property type="evidence" value="ECO:0007669"/>
    <property type="project" value="InterPro"/>
</dbReference>
<dbReference type="EC" id="1.3.1.76" evidence="2"/>
<dbReference type="AlphaFoldDB" id="D5BMU2"/>
<dbReference type="InterPro" id="IPR006367">
    <property type="entry name" value="Sirohaem_synthase_N"/>
</dbReference>
<dbReference type="SUPFAM" id="SSF51735">
    <property type="entry name" value="NAD(P)-binding Rossmann-fold domains"/>
    <property type="match status" value="1"/>
</dbReference>
<dbReference type="SUPFAM" id="SSF75615">
    <property type="entry name" value="Siroheme synthase middle domains-like"/>
    <property type="match status" value="1"/>
</dbReference>
<keyword evidence="4" id="KW-0520">NAD</keyword>
<keyword evidence="3 9" id="KW-0560">Oxidoreductase</keyword>
<feature type="domain" description="Tetrapyrrole methylase" evidence="7">
    <location>
        <begin position="229"/>
        <end position="339"/>
    </location>
</feature>
<comment type="catalytic activity">
    <reaction evidence="6">
        <text>precorrin-2 + NAD(+) = sirohydrochlorin + NADH + 2 H(+)</text>
        <dbReference type="Rhea" id="RHEA:15613"/>
        <dbReference type="ChEBI" id="CHEBI:15378"/>
        <dbReference type="ChEBI" id="CHEBI:57540"/>
        <dbReference type="ChEBI" id="CHEBI:57945"/>
        <dbReference type="ChEBI" id="CHEBI:58351"/>
        <dbReference type="ChEBI" id="CHEBI:58827"/>
        <dbReference type="EC" id="1.3.1.76"/>
    </reaction>
</comment>
<keyword evidence="9" id="KW-0808">Transferase</keyword>
<dbReference type="EMBL" id="CP001751">
    <property type="protein sequence ID" value="ADE40135.1"/>
    <property type="molecule type" value="Genomic_DNA"/>
</dbReference>
<name>D5BMU2_PUNMI</name>
<evidence type="ECO:0000256" key="3">
    <source>
        <dbReference type="ARBA" id="ARBA00023002"/>
    </source>
</evidence>
<dbReference type="InterPro" id="IPR000878">
    <property type="entry name" value="4pyrrol_Mease"/>
</dbReference>
<dbReference type="Gene3D" id="3.40.50.720">
    <property type="entry name" value="NAD(P)-binding Rossmann-like Domain"/>
    <property type="match status" value="1"/>
</dbReference>
<dbReference type="RefSeq" id="WP_013046762.1">
    <property type="nucleotide sequence ID" value="NC_014010.1"/>
</dbReference>
<dbReference type="InterPro" id="IPR028281">
    <property type="entry name" value="Sirohaem_synthase_central"/>
</dbReference>
<gene>
    <name evidence="9" type="ordered locus">SAR116_1892</name>
</gene>
<dbReference type="Pfam" id="PF13241">
    <property type="entry name" value="NAD_binding_7"/>
    <property type="match status" value="1"/>
</dbReference>
<dbReference type="OrthoDB" id="9815856at2"/>
<keyword evidence="5" id="KW-0627">Porphyrin biosynthesis</keyword>
<keyword evidence="10" id="KW-1185">Reference proteome</keyword>
<evidence type="ECO:0000256" key="1">
    <source>
        <dbReference type="ARBA" id="ARBA00005010"/>
    </source>
</evidence>
<dbReference type="eggNOG" id="COG1648">
    <property type="taxonomic scope" value="Bacteria"/>
</dbReference>
<evidence type="ECO:0000259" key="7">
    <source>
        <dbReference type="Pfam" id="PF00590"/>
    </source>
</evidence>
<evidence type="ECO:0000256" key="5">
    <source>
        <dbReference type="ARBA" id="ARBA00023244"/>
    </source>
</evidence>
<feature type="domain" description="Siroheme synthase central" evidence="8">
    <location>
        <begin position="129"/>
        <end position="151"/>
    </location>
</feature>
<dbReference type="GO" id="GO:0019354">
    <property type="term" value="P:siroheme biosynthetic process"/>
    <property type="evidence" value="ECO:0007669"/>
    <property type="project" value="UniProtKB-UniPathway"/>
</dbReference>
<dbReference type="Pfam" id="PF00590">
    <property type="entry name" value="TP_methylase"/>
    <property type="match status" value="1"/>
</dbReference>
<dbReference type="PANTHER" id="PTHR35330">
    <property type="entry name" value="SIROHEME BIOSYNTHESIS PROTEIN MET8"/>
    <property type="match status" value="1"/>
</dbReference>
<dbReference type="InterPro" id="IPR035996">
    <property type="entry name" value="4pyrrol_Methylase_sf"/>
</dbReference>
<evidence type="ECO:0000259" key="8">
    <source>
        <dbReference type="Pfam" id="PF14824"/>
    </source>
</evidence>
<dbReference type="Gene3D" id="3.30.160.110">
    <property type="entry name" value="Siroheme synthase, domain 2"/>
    <property type="match status" value="1"/>
</dbReference>
<organism evidence="9 10">
    <name type="scientific">Puniceispirillum marinum (strain IMCC1322)</name>
    <dbReference type="NCBI Taxonomy" id="488538"/>
    <lineage>
        <taxon>Bacteria</taxon>
        <taxon>Pseudomonadati</taxon>
        <taxon>Pseudomonadota</taxon>
        <taxon>Alphaproteobacteria</taxon>
        <taxon>Candidatus Puniceispirillales</taxon>
        <taxon>Candidatus Puniceispirillaceae</taxon>
        <taxon>Candidatus Puniceispirillum</taxon>
    </lineage>
</organism>
<dbReference type="Pfam" id="PF14824">
    <property type="entry name" value="Sirohm_synth_M"/>
    <property type="match status" value="1"/>
</dbReference>
<reference evidence="9 10" key="1">
    <citation type="journal article" date="2010" name="J. Bacteriol.">
        <title>Complete genome sequence of "Candidatus Puniceispirillum marinum" IMCC1322, a representative of the SAR116 clade in the Alphaproteobacteria.</title>
        <authorList>
            <person name="Oh H.M."/>
            <person name="Kwon K.K."/>
            <person name="Kang I."/>
            <person name="Kang S.G."/>
            <person name="Lee J.H."/>
            <person name="Kim S.J."/>
            <person name="Cho J.C."/>
        </authorList>
    </citation>
    <scope>NUCLEOTIDE SEQUENCE [LARGE SCALE GENOMIC DNA]</scope>
    <source>
        <strain evidence="9 10">IMCC1322</strain>
    </source>
</reference>
<dbReference type="GO" id="GO:0008168">
    <property type="term" value="F:methyltransferase activity"/>
    <property type="evidence" value="ECO:0007669"/>
    <property type="project" value="UniProtKB-KW"/>
</dbReference>